<keyword evidence="3" id="KW-1185">Reference proteome</keyword>
<organism evidence="2 3">
    <name type="scientific">Lojkania enalia</name>
    <dbReference type="NCBI Taxonomy" id="147567"/>
    <lineage>
        <taxon>Eukaryota</taxon>
        <taxon>Fungi</taxon>
        <taxon>Dikarya</taxon>
        <taxon>Ascomycota</taxon>
        <taxon>Pezizomycotina</taxon>
        <taxon>Dothideomycetes</taxon>
        <taxon>Pleosporomycetidae</taxon>
        <taxon>Pleosporales</taxon>
        <taxon>Pleosporales incertae sedis</taxon>
        <taxon>Lojkania</taxon>
    </lineage>
</organism>
<dbReference type="EMBL" id="ML986596">
    <property type="protein sequence ID" value="KAF2266593.1"/>
    <property type="molecule type" value="Genomic_DNA"/>
</dbReference>
<evidence type="ECO:0000313" key="3">
    <source>
        <dbReference type="Proteomes" id="UP000800093"/>
    </source>
</evidence>
<proteinExistence type="predicted"/>
<reference evidence="3" key="1">
    <citation type="journal article" date="2020" name="Stud. Mycol.">
        <title>101 Dothideomycetes genomes: A test case for predicting lifestyles and emergence of pathogens.</title>
        <authorList>
            <person name="Haridas S."/>
            <person name="Albert R."/>
            <person name="Binder M."/>
            <person name="Bloem J."/>
            <person name="LaButti K."/>
            <person name="Salamov A."/>
            <person name="Andreopoulos B."/>
            <person name="Baker S."/>
            <person name="Barry K."/>
            <person name="Bills G."/>
            <person name="Bluhm B."/>
            <person name="Cannon C."/>
            <person name="Castanera R."/>
            <person name="Culley D."/>
            <person name="Daum C."/>
            <person name="Ezra D."/>
            <person name="Gonzalez J."/>
            <person name="Henrissat B."/>
            <person name="Kuo A."/>
            <person name="Liang C."/>
            <person name="Lipzen A."/>
            <person name="Lutzoni F."/>
            <person name="Magnuson J."/>
            <person name="Mondo S."/>
            <person name="Nolan M."/>
            <person name="Ohm R."/>
            <person name="Pangilinan J."/>
            <person name="Park H.-J."/>
            <person name="Ramirez L."/>
            <person name="Alfaro M."/>
            <person name="Sun H."/>
            <person name="Tritt A."/>
            <person name="Yoshinaga Y."/>
            <person name="Zwiers L.-H."/>
            <person name="Turgeon B."/>
            <person name="Goodwin S."/>
            <person name="Spatafora J."/>
            <person name="Crous P."/>
            <person name="Grigoriev I."/>
        </authorList>
    </citation>
    <scope>NUCLEOTIDE SEQUENCE [LARGE SCALE GENOMIC DNA]</scope>
    <source>
        <strain evidence="3">CBS 304.66</strain>
    </source>
</reference>
<evidence type="ECO:0000313" key="2">
    <source>
        <dbReference type="EMBL" id="KAF2266593.1"/>
    </source>
</evidence>
<feature type="compositionally biased region" description="Basic and acidic residues" evidence="1">
    <location>
        <begin position="303"/>
        <end position="317"/>
    </location>
</feature>
<feature type="region of interest" description="Disordered" evidence="1">
    <location>
        <begin position="1"/>
        <end position="66"/>
    </location>
</feature>
<accession>A0A9P4N5V0</accession>
<feature type="region of interest" description="Disordered" evidence="1">
    <location>
        <begin position="303"/>
        <end position="330"/>
    </location>
</feature>
<feature type="compositionally biased region" description="Basic and acidic residues" evidence="1">
    <location>
        <begin position="416"/>
        <end position="427"/>
    </location>
</feature>
<feature type="region of interest" description="Disordered" evidence="1">
    <location>
        <begin position="390"/>
        <end position="473"/>
    </location>
</feature>
<evidence type="ECO:0000256" key="1">
    <source>
        <dbReference type="SAM" id="MobiDB-lite"/>
    </source>
</evidence>
<gene>
    <name evidence="2" type="ORF">CC78DRAFT_614779</name>
</gene>
<name>A0A9P4N5V0_9PLEO</name>
<comment type="caution">
    <text evidence="2">The sequence shown here is derived from an EMBL/GenBank/DDBJ whole genome shotgun (WGS) entry which is preliminary data.</text>
</comment>
<dbReference type="Proteomes" id="UP000800093">
    <property type="component" value="Unassembled WGS sequence"/>
</dbReference>
<protein>
    <submittedName>
        <fullName evidence="2">Uncharacterized protein</fullName>
    </submittedName>
</protein>
<feature type="region of interest" description="Disordered" evidence="1">
    <location>
        <begin position="91"/>
        <end position="115"/>
    </location>
</feature>
<sequence>MPTIDLPKQQSQQSGRQRLASDSGPSIKNRLAESNTMAGDFRTRSKNSLGSIQVPKAQSLEGPRSPRAYQIQTQTSLSRFPGAIFLDKLRSSPTSPGNVGSPAWHGAPERTEPKNIYGSDVSKIRLLKNPSRTTNPGVGIPPSIHDSCNNSISCAGYSRRGEERAGQRLHTEGELIHEDADTFRERLQRNFRSEMIDAYERDSKRVKRIISKNLTPNQRDRELSRSNRLLMRQYQESCIMILQDIDDTEAIEGALRMGRQRVYGPYNPYAGIEITQIGAGRRSLTFGDMRAYRWTLGVPDDPRMKSDSRRYPQREDGCGVLAGQSGEGMRSRSDVVAASGTSLNTHSIAVAQAPCRTSQNNCSINVLQAQSRAYETTRSRSIVETPGRTVPMHTTTRRMPSEGRPPPPGIRIVQAEPRKQGNHRPTESEVLDGSTDFEDPSGTAQWMASNYLQPNPRTQSIYEQLGRGEPDDH</sequence>
<dbReference type="AlphaFoldDB" id="A0A9P4N5V0"/>
<feature type="compositionally biased region" description="Polar residues" evidence="1">
    <location>
        <begin position="442"/>
        <end position="462"/>
    </location>
</feature>